<evidence type="ECO:0000313" key="1">
    <source>
        <dbReference type="EMBL" id="GAH29689.1"/>
    </source>
</evidence>
<name>X1FJX6_9ZZZZ</name>
<reference evidence="1" key="1">
    <citation type="journal article" date="2014" name="Front. Microbiol.">
        <title>High frequency of phylogenetically diverse reductive dehalogenase-homologous genes in deep subseafloor sedimentary metagenomes.</title>
        <authorList>
            <person name="Kawai M."/>
            <person name="Futagami T."/>
            <person name="Toyoda A."/>
            <person name="Takaki Y."/>
            <person name="Nishi S."/>
            <person name="Hori S."/>
            <person name="Arai W."/>
            <person name="Tsubouchi T."/>
            <person name="Morono Y."/>
            <person name="Uchiyama I."/>
            <person name="Ito T."/>
            <person name="Fujiyama A."/>
            <person name="Inagaki F."/>
            <person name="Takami H."/>
        </authorList>
    </citation>
    <scope>NUCLEOTIDE SEQUENCE</scope>
    <source>
        <strain evidence="1">Expedition CK06-06</strain>
    </source>
</reference>
<dbReference type="EMBL" id="BART01040501">
    <property type="protein sequence ID" value="GAH29689.1"/>
    <property type="molecule type" value="Genomic_DNA"/>
</dbReference>
<comment type="caution">
    <text evidence="1">The sequence shown here is derived from an EMBL/GenBank/DDBJ whole genome shotgun (WGS) entry which is preliminary data.</text>
</comment>
<proteinExistence type="predicted"/>
<sequence>MPVIILAMHGAPPNDFPTNETIELFNLHARLEHAQGGESLALRERYDQLDAKMRAWKRTPKN</sequence>
<organism evidence="1">
    <name type="scientific">marine sediment metagenome</name>
    <dbReference type="NCBI Taxonomy" id="412755"/>
    <lineage>
        <taxon>unclassified sequences</taxon>
        <taxon>metagenomes</taxon>
        <taxon>ecological metagenomes</taxon>
    </lineage>
</organism>
<accession>X1FJX6</accession>
<gene>
    <name evidence="1" type="ORF">S01H4_65870</name>
</gene>
<feature type="non-terminal residue" evidence="1">
    <location>
        <position position="62"/>
    </location>
</feature>
<protein>
    <submittedName>
        <fullName evidence="1">Uncharacterized protein</fullName>
    </submittedName>
</protein>
<dbReference type="AlphaFoldDB" id="X1FJX6"/>